<comment type="subcellular location">
    <subcellularLocation>
        <location evidence="1">Cytoplasm</location>
    </subcellularLocation>
</comment>
<reference evidence="9" key="1">
    <citation type="journal article" date="1997" name="J. Ferment. Bioeng.">
        <title>Cloning and characterization of genes involved in the degradation of dibenzofuran by Terrabacter sp. strain DBF63.</title>
        <authorList>
            <person name="Kasuga K."/>
            <person name="Nojiri H."/>
            <person name="Yamane H."/>
            <person name="Kodama T."/>
            <person name="Omori T."/>
        </authorList>
    </citation>
    <scope>NUCLEOTIDE SEQUENCE</scope>
    <source>
        <strain evidence="9">DBF63</strain>
        <plasmid evidence="9">pDBF1</plasmid>
    </source>
</reference>
<reference evidence="9" key="4">
    <citation type="journal article" date="2004" name="FEMS Microbiol. Lett.">
        <title>Genetic characterization of the dibenzofuran-degrading Actinobacteria carrying the dbfA1A2 gene homologues isolated from activated sludge.</title>
        <authorList>
            <person name="Noumura T."/>
            <person name="Habe H."/>
            <person name="Widada J."/>
            <person name="Chung J.S."/>
            <person name="Yoshida T."/>
            <person name="Nojiri H."/>
            <person name="Omori T."/>
        </authorList>
    </citation>
    <scope>NUCLEOTIDE SEQUENCE</scope>
    <source>
        <strain evidence="9">DBF63</strain>
        <plasmid evidence="9">pDBF1</plasmid>
    </source>
</reference>
<keyword evidence="9" id="KW-0614">Plasmid</keyword>
<sequence length="373" mass="38495">MTAVSTTMSVQTRGGDLLEALAPLRPVLSTAKHAPAPLRSVLLSVEMDGATSLSCSTGEVSMQVGLPSSQTSTAAGQAWIDHTALRKAATALAARRGAGAQVDLSLTVTADGARLSDGTRVMYIDVLDDVHLPPTMAPAAVTWVSDRAELAERVAAVASAAATPDCNVPIITAMRLATDGVVATDKYRLTKAPLPGTGDLEPAQPPAHVFAKVIKTLTGDTVSLGVDADRLTISTDTVTATLRGLQGDYPRGVTSIGEFDDATTVRVDRTGLLDLIKPHQNVRAAKVTLATIGQTIDVTVDDGGRALVTAQVPACTPPEKIEPVTLNAAYLADALRAVGGAEVSIHVQSTLRPVKVAGDGDITAVVQPIRVAK</sequence>
<dbReference type="Gene3D" id="3.70.10.10">
    <property type="match status" value="1"/>
</dbReference>
<evidence type="ECO:0000256" key="7">
    <source>
        <dbReference type="ARBA" id="ARBA00022932"/>
    </source>
</evidence>
<keyword evidence="3" id="KW-0963">Cytoplasm</keyword>
<proteinExistence type="inferred from homology"/>
<evidence type="ECO:0000256" key="8">
    <source>
        <dbReference type="ARBA" id="ARBA00023125"/>
    </source>
</evidence>
<dbReference type="InterPro" id="IPR001001">
    <property type="entry name" value="DNA_polIII_beta"/>
</dbReference>
<dbReference type="PANTHER" id="PTHR30478:SF0">
    <property type="entry name" value="BETA SLIDING CLAMP"/>
    <property type="match status" value="1"/>
</dbReference>
<dbReference type="GO" id="GO:0005737">
    <property type="term" value="C:cytoplasm"/>
    <property type="evidence" value="ECO:0007669"/>
    <property type="project" value="UniProtKB-SubCell"/>
</dbReference>
<evidence type="ECO:0000313" key="9">
    <source>
        <dbReference type="EMBL" id="BAE45110.1"/>
    </source>
</evidence>
<evidence type="ECO:0000256" key="6">
    <source>
        <dbReference type="ARBA" id="ARBA00022705"/>
    </source>
</evidence>
<dbReference type="GO" id="GO:0003887">
    <property type="term" value="F:DNA-directed DNA polymerase activity"/>
    <property type="evidence" value="ECO:0007669"/>
    <property type="project" value="UniProtKB-KW"/>
</dbReference>
<protein>
    <submittedName>
        <fullName evidence="9">Putative DNA polymerase III beta subunit</fullName>
    </submittedName>
</protein>
<dbReference type="Gene3D" id="3.10.150.10">
    <property type="entry name" value="DNA Polymerase III, subunit A, domain 2"/>
    <property type="match status" value="1"/>
</dbReference>
<reference evidence="9" key="3">
    <citation type="journal article" date="2003" name="Appl. Microbiol. Biotechnol.">
        <title>Phthalate catabolic gene cluster is linked to the angular dioxygenase gene in Terrabacter sp. strain DBF63.</title>
        <authorList>
            <person name="Habe H."/>
            <person name="Miyakoshi M."/>
            <person name="Chung J."/>
            <person name="Kasuga K."/>
            <person name="Yoshida T."/>
            <person name="Nojiri H."/>
            <person name="Omori T."/>
        </authorList>
    </citation>
    <scope>NUCLEOTIDE SEQUENCE</scope>
    <source>
        <strain evidence="9">DBF63</strain>
        <plasmid evidence="9">pDBF1</plasmid>
    </source>
</reference>
<name>Q3MNK5_TERSD</name>
<reference evidence="9" key="6">
    <citation type="journal article" date="2005" name="Appl. Microbiol. Biotechnol.">
        <title>Characterization of [3Fe-4S] ferredoxin DbfA3, which functions in the angular dioxygenase system of Terrabacter sp. strain DBF63.</title>
        <authorList>
            <person name="Takagi T."/>
            <person name="Habe H."/>
            <person name="Yoshida T."/>
            <person name="Yamane H."/>
            <person name="Omori T."/>
            <person name="Nojiri H."/>
        </authorList>
    </citation>
    <scope>NUCLEOTIDE SEQUENCE</scope>
    <source>
        <strain evidence="9">DBF63</strain>
        <plasmid evidence="9">pDBF1</plasmid>
    </source>
</reference>
<reference evidence="9" key="7">
    <citation type="journal article" date="2005" name="Microbiology (Mosc.)">
        <title>The fluorene catabolic linear plasmid in Terrabacter sp. strain DBF63 carries the beta-ketoadipate pathway genes, pcaRHGBDCFIJ, also found in proteobacteria.</title>
        <authorList>
            <person name="Habe H."/>
            <person name="Chung J.-S."/>
            <person name="Ishida A."/>
            <person name="Kasuga K."/>
            <person name="Ide K."/>
            <person name="Takemura T."/>
            <person name="Nojiri H."/>
            <person name="Yamane H."/>
            <person name="Omori T."/>
        </authorList>
    </citation>
    <scope>NUCLEOTIDE SEQUENCE</scope>
    <source>
        <strain evidence="9">DBF63</strain>
        <plasmid evidence="9">pDBF1</plasmid>
    </source>
</reference>
<dbReference type="InterPro" id="IPR046938">
    <property type="entry name" value="DNA_clamp_sf"/>
</dbReference>
<reference evidence="9" key="2">
    <citation type="journal article" date="2001" name="Biochem. Biophys. Res. Commun.">
        <title>Isolation and characterization of the genes encoding a novel oxygenase component of angular dioxygenase from the gram-positive dibenzofuran-degrader Terrabacter sp. strain DBF63.</title>
        <authorList>
            <person name="Kasuga K."/>
            <person name="Habe H."/>
            <person name="Chung J."/>
            <person name="Yoshida T."/>
            <person name="Nojiri H."/>
            <person name="Yamane H."/>
            <person name="Omori T."/>
        </authorList>
    </citation>
    <scope>NUCLEOTIDE SEQUENCE</scope>
    <source>
        <strain evidence="9">DBF63</strain>
        <plasmid evidence="9">pDBF1</plasmid>
    </source>
</reference>
<accession>Q3MNK5</accession>
<dbReference type="SUPFAM" id="SSF55979">
    <property type="entry name" value="DNA clamp"/>
    <property type="match status" value="1"/>
</dbReference>
<dbReference type="EMBL" id="AP008980">
    <property type="protein sequence ID" value="BAE45110.1"/>
    <property type="molecule type" value="Genomic_DNA"/>
</dbReference>
<keyword evidence="5" id="KW-0548">Nucleotidyltransferase</keyword>
<evidence type="ECO:0000256" key="1">
    <source>
        <dbReference type="ARBA" id="ARBA00004496"/>
    </source>
</evidence>
<keyword evidence="8" id="KW-0238">DNA-binding</keyword>
<keyword evidence="7" id="KW-0239">DNA-directed DNA polymerase</keyword>
<organism evidence="9">
    <name type="scientific">Terrabacter sp. (strain DBF63)</name>
    <dbReference type="NCBI Taxonomy" id="150395"/>
    <lineage>
        <taxon>Bacteria</taxon>
        <taxon>Bacillati</taxon>
        <taxon>Actinomycetota</taxon>
        <taxon>Actinomycetes</taxon>
        <taxon>Micrococcales</taxon>
        <taxon>Intrasporangiaceae</taxon>
        <taxon>Terrabacter</taxon>
    </lineage>
</organism>
<evidence type="ECO:0000256" key="3">
    <source>
        <dbReference type="ARBA" id="ARBA00022490"/>
    </source>
</evidence>
<dbReference type="AlphaFoldDB" id="Q3MNK5"/>
<dbReference type="PANTHER" id="PTHR30478">
    <property type="entry name" value="DNA POLYMERASE III SUBUNIT BETA"/>
    <property type="match status" value="1"/>
</dbReference>
<keyword evidence="4" id="KW-0808">Transferase</keyword>
<dbReference type="GO" id="GO:0003677">
    <property type="term" value="F:DNA binding"/>
    <property type="evidence" value="ECO:0007669"/>
    <property type="project" value="UniProtKB-KW"/>
</dbReference>
<geneLocation type="plasmid" evidence="9">
    <name>pDBF1</name>
</geneLocation>
<comment type="similarity">
    <text evidence="2">Belongs to the beta sliding clamp family.</text>
</comment>
<evidence type="ECO:0000256" key="2">
    <source>
        <dbReference type="ARBA" id="ARBA00010752"/>
    </source>
</evidence>
<keyword evidence="6" id="KW-0235">DNA replication</keyword>
<dbReference type="GO" id="GO:0006271">
    <property type="term" value="P:DNA strand elongation involved in DNA replication"/>
    <property type="evidence" value="ECO:0007669"/>
    <property type="project" value="TreeGrafter"/>
</dbReference>
<evidence type="ECO:0000256" key="5">
    <source>
        <dbReference type="ARBA" id="ARBA00022695"/>
    </source>
</evidence>
<reference evidence="9" key="5">
    <citation type="journal article" date="2004" name="J. Bacteriol.">
        <title>Characterization of the upper pathway genes for fluorene metabolism in Terrabacter sp. strain DBF63.</title>
        <authorList>
            <person name="Habe H."/>
            <person name="Chung J."/>
            <person name="Kato H."/>
            <person name="Ayabe Y."/>
            <person name="Kasuga K."/>
            <person name="Yoshida T."/>
            <person name="Nojiri H."/>
            <person name="Yamane H."/>
            <person name="Omori T."/>
        </authorList>
    </citation>
    <scope>NUCLEOTIDE SEQUENCE</scope>
    <source>
        <strain evidence="9">DBF63</strain>
        <plasmid evidence="9">pDBF1</plasmid>
    </source>
</reference>
<evidence type="ECO:0000256" key="4">
    <source>
        <dbReference type="ARBA" id="ARBA00022679"/>
    </source>
</evidence>
<dbReference type="GO" id="GO:0009360">
    <property type="term" value="C:DNA polymerase III complex"/>
    <property type="evidence" value="ECO:0007669"/>
    <property type="project" value="InterPro"/>
</dbReference>